<dbReference type="EMBL" id="CP009788">
    <property type="protein sequence ID" value="AJE03040.1"/>
    <property type="molecule type" value="Genomic_DNA"/>
</dbReference>
<dbReference type="STRING" id="345632.GPICK_06375"/>
<evidence type="ECO:0008006" key="4">
    <source>
        <dbReference type="Google" id="ProtNLM"/>
    </source>
</evidence>
<evidence type="ECO:0000313" key="2">
    <source>
        <dbReference type="EMBL" id="AJE03040.1"/>
    </source>
</evidence>
<dbReference type="SUPFAM" id="SSF53756">
    <property type="entry name" value="UDP-Glycosyltransferase/glycogen phosphorylase"/>
    <property type="match status" value="1"/>
</dbReference>
<dbReference type="Proteomes" id="UP000057609">
    <property type="component" value="Chromosome"/>
</dbReference>
<proteinExistence type="predicted"/>
<protein>
    <recommendedName>
        <fullName evidence="4">Glycosyl transferase family 1 domain-containing protein</fullName>
    </recommendedName>
</protein>
<dbReference type="Pfam" id="PF13692">
    <property type="entry name" value="Glyco_trans_1_4"/>
    <property type="match status" value="1"/>
</dbReference>
<dbReference type="Gene3D" id="3.40.50.2000">
    <property type="entry name" value="Glycogen Phosphorylase B"/>
    <property type="match status" value="2"/>
</dbReference>
<dbReference type="HOGENOM" id="CLU_009583_27_5_7"/>
<name>A0A0B5BET4_9BACT</name>
<dbReference type="GO" id="GO:0016757">
    <property type="term" value="F:glycosyltransferase activity"/>
    <property type="evidence" value="ECO:0007669"/>
    <property type="project" value="TreeGrafter"/>
</dbReference>
<dbReference type="KEGG" id="gpi:GPICK_06375"/>
<dbReference type="OrthoDB" id="9767517at2"/>
<dbReference type="PANTHER" id="PTHR46401">
    <property type="entry name" value="GLYCOSYLTRANSFERASE WBBK-RELATED"/>
    <property type="match status" value="1"/>
</dbReference>
<accession>A0A0B5BET4</accession>
<keyword evidence="3" id="KW-1185">Reference proteome</keyword>
<sequence length="384" mass="42580">MCDLLTIGIDASNIRAGGGLTHLKCLLDSTNVKFAAGLRMIIWGGSNTLDKLPSNQLVEKIYVPILNKSLCFRVAWQAWFLPSCLKEKKCDILFSPGGTLPPNPGVPTVVMSQNLLPFEPYEARRFGFSFMSLKMKLLHVSQKRSFEQSDGIIFLTRYAQDSICAVLSNKPKNMTIIPHGIEDRFYASPRSASKSFSLSCPFRVIYVSIVDVYKHQWHVAEAAASLRLKGIPLQVEFIGPCYPQAGKRLADTIARLDPCGEFLIYHGPLPFEQLEEAYQKADAFVFASSCENLPNILLEAMASGLPIACSGRGPMPEVLGDAGIYFDPEKPDEIATALMCLYRDSELRLHLATEAHVRARAYSWGRCALETFSFIEQVASDAKV</sequence>
<gene>
    <name evidence="2" type="ORF">GPICK_06375</name>
</gene>
<dbReference type="CDD" id="cd03809">
    <property type="entry name" value="GT4_MtfB-like"/>
    <property type="match status" value="1"/>
</dbReference>
<organism evidence="2 3">
    <name type="scientific">Geobacter pickeringii</name>
    <dbReference type="NCBI Taxonomy" id="345632"/>
    <lineage>
        <taxon>Bacteria</taxon>
        <taxon>Pseudomonadati</taxon>
        <taxon>Thermodesulfobacteriota</taxon>
        <taxon>Desulfuromonadia</taxon>
        <taxon>Geobacterales</taxon>
        <taxon>Geobacteraceae</taxon>
        <taxon>Geobacter</taxon>
    </lineage>
</organism>
<dbReference type="AlphaFoldDB" id="A0A0B5BET4"/>
<dbReference type="GO" id="GO:0009103">
    <property type="term" value="P:lipopolysaccharide biosynthetic process"/>
    <property type="evidence" value="ECO:0007669"/>
    <property type="project" value="TreeGrafter"/>
</dbReference>
<keyword evidence="1" id="KW-0808">Transferase</keyword>
<dbReference type="PANTHER" id="PTHR46401:SF2">
    <property type="entry name" value="GLYCOSYLTRANSFERASE WBBK-RELATED"/>
    <property type="match status" value="1"/>
</dbReference>
<reference evidence="2 3" key="1">
    <citation type="journal article" date="2015" name="Genome Announc.">
        <title>Complete Genome of Geobacter pickeringii G13T, a Metal-Reducing Isolate from Sedimentary Kaolin Deposits.</title>
        <authorList>
            <person name="Badalamenti J.P."/>
            <person name="Bond D.R."/>
        </authorList>
    </citation>
    <scope>NUCLEOTIDE SEQUENCE [LARGE SCALE GENOMIC DNA]</scope>
    <source>
        <strain evidence="2 3">G13</strain>
    </source>
</reference>
<dbReference type="RefSeq" id="WP_039741441.1">
    <property type="nucleotide sequence ID" value="NZ_CP009788.1"/>
</dbReference>
<evidence type="ECO:0000313" key="3">
    <source>
        <dbReference type="Proteomes" id="UP000057609"/>
    </source>
</evidence>
<evidence type="ECO:0000256" key="1">
    <source>
        <dbReference type="ARBA" id="ARBA00022679"/>
    </source>
</evidence>